<evidence type="ECO:0000313" key="2">
    <source>
        <dbReference type="Proteomes" id="UP000006882"/>
    </source>
</evidence>
<keyword evidence="2" id="KW-1185">Reference proteome</keyword>
<dbReference type="OrthoDB" id="742048at2759"/>
<sequence>MAFPASIASPSSSIPKFPINVFEQKPCQPRSCFLLHLRRRPFSSSCIKAVSSMAQFGEPNKENKQKQKIEVSVVKDKLWEAIPVPVKELPWKKAADTALEQLLLLGYKALKWSFISFGVLSFLSDIIFSISSNYELIMPFGLFVGCFLTDVLKEGLQQVLPSSEESGLEKHFLGIGCFLAAVKFVSAGLPMQARVFVLHVANGGFMQVLWLWRGLLNKRDEDASLPMDVKS</sequence>
<protein>
    <submittedName>
        <fullName evidence="1">Uncharacterized protein</fullName>
    </submittedName>
</protein>
<dbReference type="PANTHER" id="PTHR36000">
    <property type="entry name" value="DEFECTIVE 1273 PROTEIN, PUTATIVE-RELATED"/>
    <property type="match status" value="1"/>
</dbReference>
<dbReference type="PANTHER" id="PTHR36000:SF3">
    <property type="entry name" value="EMBRYO DEFECTIVE 1273"/>
    <property type="match status" value="1"/>
</dbReference>
<dbReference type="STRING" id="3760.A0A251RBE5"/>
<proteinExistence type="predicted"/>
<reference evidence="1 2" key="1">
    <citation type="journal article" date="2013" name="Nat. Genet.">
        <title>The high-quality draft genome of peach (Prunus persica) identifies unique patterns of genetic diversity, domestication and genome evolution.</title>
        <authorList>
            <consortium name="International Peach Genome Initiative"/>
            <person name="Verde I."/>
            <person name="Abbott A.G."/>
            <person name="Scalabrin S."/>
            <person name="Jung S."/>
            <person name="Shu S."/>
            <person name="Marroni F."/>
            <person name="Zhebentyayeva T."/>
            <person name="Dettori M.T."/>
            <person name="Grimwood J."/>
            <person name="Cattonaro F."/>
            <person name="Zuccolo A."/>
            <person name="Rossini L."/>
            <person name="Jenkins J."/>
            <person name="Vendramin E."/>
            <person name="Meisel L.A."/>
            <person name="Decroocq V."/>
            <person name="Sosinski B."/>
            <person name="Prochnik S."/>
            <person name="Mitros T."/>
            <person name="Policriti A."/>
            <person name="Cipriani G."/>
            <person name="Dondini L."/>
            <person name="Ficklin S."/>
            <person name="Goodstein D.M."/>
            <person name="Xuan P."/>
            <person name="Del Fabbro C."/>
            <person name="Aramini V."/>
            <person name="Copetti D."/>
            <person name="Gonzalez S."/>
            <person name="Horner D.S."/>
            <person name="Falchi R."/>
            <person name="Lucas S."/>
            <person name="Mica E."/>
            <person name="Maldonado J."/>
            <person name="Lazzari B."/>
            <person name="Bielenberg D."/>
            <person name="Pirona R."/>
            <person name="Miculan M."/>
            <person name="Barakat A."/>
            <person name="Testolin R."/>
            <person name="Stella A."/>
            <person name="Tartarini S."/>
            <person name="Tonutti P."/>
            <person name="Arus P."/>
            <person name="Orellana A."/>
            <person name="Wells C."/>
            <person name="Main D."/>
            <person name="Vizzotto G."/>
            <person name="Silva H."/>
            <person name="Salamini F."/>
            <person name="Schmutz J."/>
            <person name="Morgante M."/>
            <person name="Rokhsar D.S."/>
        </authorList>
    </citation>
    <scope>NUCLEOTIDE SEQUENCE [LARGE SCALE GENOMIC DNA]</scope>
    <source>
        <strain evidence="2">cv. Nemared</strain>
    </source>
</reference>
<evidence type="ECO:0000313" key="1">
    <source>
        <dbReference type="EMBL" id="ONI33331.1"/>
    </source>
</evidence>
<dbReference type="Gramene" id="ONI33331">
    <property type="protein sequence ID" value="ONI33331"/>
    <property type="gene ID" value="PRUPE_1G417600"/>
</dbReference>
<organism evidence="1 2">
    <name type="scientific">Prunus persica</name>
    <name type="common">Peach</name>
    <name type="synonym">Amygdalus persica</name>
    <dbReference type="NCBI Taxonomy" id="3760"/>
    <lineage>
        <taxon>Eukaryota</taxon>
        <taxon>Viridiplantae</taxon>
        <taxon>Streptophyta</taxon>
        <taxon>Embryophyta</taxon>
        <taxon>Tracheophyta</taxon>
        <taxon>Spermatophyta</taxon>
        <taxon>Magnoliopsida</taxon>
        <taxon>eudicotyledons</taxon>
        <taxon>Gunneridae</taxon>
        <taxon>Pentapetalae</taxon>
        <taxon>rosids</taxon>
        <taxon>fabids</taxon>
        <taxon>Rosales</taxon>
        <taxon>Rosaceae</taxon>
        <taxon>Amygdaloideae</taxon>
        <taxon>Amygdaleae</taxon>
        <taxon>Prunus</taxon>
    </lineage>
</organism>
<name>A0A251RBE5_PRUPE</name>
<dbReference type="AlphaFoldDB" id="A0A251RBE5"/>
<accession>A0A251RBE5</accession>
<dbReference type="EMBL" id="CM007651">
    <property type="protein sequence ID" value="ONI33331.1"/>
    <property type="molecule type" value="Genomic_DNA"/>
</dbReference>
<gene>
    <name evidence="1" type="ORF">PRUPE_1G417600</name>
</gene>
<dbReference type="Proteomes" id="UP000006882">
    <property type="component" value="Chromosome G1"/>
</dbReference>